<evidence type="ECO:0000256" key="3">
    <source>
        <dbReference type="ARBA" id="ARBA00022692"/>
    </source>
</evidence>
<evidence type="ECO:0000256" key="2">
    <source>
        <dbReference type="ARBA" id="ARBA00022448"/>
    </source>
</evidence>
<evidence type="ECO:0000256" key="6">
    <source>
        <dbReference type="SAM" id="Phobius"/>
    </source>
</evidence>
<feature type="domain" description="Major facilitator superfamily (MFS) profile" evidence="7">
    <location>
        <begin position="1"/>
        <end position="444"/>
    </location>
</feature>
<dbReference type="RefSeq" id="WP_248352884.1">
    <property type="nucleotide sequence ID" value="NZ_AP025591.1"/>
</dbReference>
<gene>
    <name evidence="8" type="ORF">AMOR_34890</name>
</gene>
<feature type="transmembrane region" description="Helical" evidence="6">
    <location>
        <begin position="265"/>
        <end position="287"/>
    </location>
</feature>
<dbReference type="InterPro" id="IPR036259">
    <property type="entry name" value="MFS_trans_sf"/>
</dbReference>
<proteinExistence type="predicted"/>
<evidence type="ECO:0000256" key="4">
    <source>
        <dbReference type="ARBA" id="ARBA00022989"/>
    </source>
</evidence>
<dbReference type="Pfam" id="PF07690">
    <property type="entry name" value="MFS_1"/>
    <property type="match status" value="2"/>
</dbReference>
<evidence type="ECO:0000256" key="5">
    <source>
        <dbReference type="ARBA" id="ARBA00023136"/>
    </source>
</evidence>
<keyword evidence="2" id="KW-0813">Transport</keyword>
<name>A0ABM7WY99_9BACT</name>
<feature type="transmembrane region" description="Helical" evidence="6">
    <location>
        <begin position="390"/>
        <end position="408"/>
    </location>
</feature>
<sequence>MTKNRWAIAAAGTIAMACLGTVYSWSLFTQPLIAAFGWSNSTTTWAFALAIFFLGVGAIIGGRWQDRRGPRPVAITGVVLWGIGNVLAGLGTAKLGAPWIYVTYGVLGGLGLGLGYVTPVAAVTKWFPDKRGLGSGMVVMGFGLGAFIYNNVLKSVPAFAAVSKEAGQVIAARAGGATGMLSAGSVSTLMSTFIWSGVIYAIIGGICASLVRNPAAAAAPLPASAPAVPAAAASTTTAAGTARPTGTPTAARDYPSSEALRTPQFWALWAMLFLNVTAGILFISNAVPIMRELTGAAPATALAVYGFIALFNGLGRFFWGAVSDRIGRNLAYVLIYGTQVVIFFVVGGVHALPAVATLFAIVLLDYGGGFGTMPSFTADYFGTKYMGVNYGWILLAWGVGGIVGPIFVARVKDVTGSFSGALPIIAIMLLVAMILPIVTRRPGTARDREHRWRHLMPPRRVHA</sequence>
<organism evidence="8 9">
    <name type="scientific">Anaeromyxobacter oryzae</name>
    <dbReference type="NCBI Taxonomy" id="2918170"/>
    <lineage>
        <taxon>Bacteria</taxon>
        <taxon>Pseudomonadati</taxon>
        <taxon>Myxococcota</taxon>
        <taxon>Myxococcia</taxon>
        <taxon>Myxococcales</taxon>
        <taxon>Cystobacterineae</taxon>
        <taxon>Anaeromyxobacteraceae</taxon>
        <taxon>Anaeromyxobacter</taxon>
    </lineage>
</organism>
<feature type="transmembrane region" description="Helical" evidence="6">
    <location>
        <begin position="73"/>
        <end position="93"/>
    </location>
</feature>
<dbReference type="CDD" id="cd17353">
    <property type="entry name" value="MFS_OFA_like"/>
    <property type="match status" value="1"/>
</dbReference>
<accession>A0ABM7WY99</accession>
<keyword evidence="5 6" id="KW-0472">Membrane</keyword>
<comment type="subcellular location">
    <subcellularLocation>
        <location evidence="1">Membrane</location>
        <topology evidence="1">Multi-pass membrane protein</topology>
    </subcellularLocation>
</comment>
<feature type="transmembrane region" description="Helical" evidence="6">
    <location>
        <begin position="43"/>
        <end position="61"/>
    </location>
</feature>
<dbReference type="Proteomes" id="UP001162891">
    <property type="component" value="Chromosome"/>
</dbReference>
<keyword evidence="9" id="KW-1185">Reference proteome</keyword>
<dbReference type="SUPFAM" id="SSF103473">
    <property type="entry name" value="MFS general substrate transporter"/>
    <property type="match status" value="1"/>
</dbReference>
<dbReference type="PANTHER" id="PTHR43385:SF1">
    <property type="entry name" value="RIBOFLAVIN TRANSPORTER RIBJ"/>
    <property type="match status" value="1"/>
</dbReference>
<feature type="transmembrane region" description="Helical" evidence="6">
    <location>
        <begin position="132"/>
        <end position="149"/>
    </location>
</feature>
<protein>
    <submittedName>
        <fullName evidence="8">MFS transporter</fullName>
    </submittedName>
</protein>
<dbReference type="InterPro" id="IPR052983">
    <property type="entry name" value="MFS_Riboflavin_Transporter"/>
</dbReference>
<keyword evidence="3 6" id="KW-0812">Transmembrane</keyword>
<feature type="transmembrane region" description="Helical" evidence="6">
    <location>
        <begin position="299"/>
        <end position="319"/>
    </location>
</feature>
<dbReference type="Gene3D" id="1.20.1250.20">
    <property type="entry name" value="MFS general substrate transporter like domains"/>
    <property type="match status" value="2"/>
</dbReference>
<dbReference type="PANTHER" id="PTHR43385">
    <property type="entry name" value="RIBOFLAVIN TRANSPORTER RIBJ"/>
    <property type="match status" value="1"/>
</dbReference>
<feature type="transmembrane region" description="Helical" evidence="6">
    <location>
        <begin position="193"/>
        <end position="211"/>
    </location>
</feature>
<dbReference type="PROSITE" id="PS50850">
    <property type="entry name" value="MFS"/>
    <property type="match status" value="1"/>
</dbReference>
<feature type="transmembrane region" description="Helical" evidence="6">
    <location>
        <begin position="99"/>
        <end position="120"/>
    </location>
</feature>
<evidence type="ECO:0000313" key="8">
    <source>
        <dbReference type="EMBL" id="BDG04493.1"/>
    </source>
</evidence>
<evidence type="ECO:0000256" key="1">
    <source>
        <dbReference type="ARBA" id="ARBA00004141"/>
    </source>
</evidence>
<dbReference type="PROSITE" id="PS51257">
    <property type="entry name" value="PROKAR_LIPOPROTEIN"/>
    <property type="match status" value="1"/>
</dbReference>
<evidence type="ECO:0000259" key="7">
    <source>
        <dbReference type="PROSITE" id="PS50850"/>
    </source>
</evidence>
<dbReference type="InterPro" id="IPR011701">
    <property type="entry name" value="MFS"/>
</dbReference>
<feature type="transmembrane region" description="Helical" evidence="6">
    <location>
        <begin position="331"/>
        <end position="352"/>
    </location>
</feature>
<feature type="transmembrane region" description="Helical" evidence="6">
    <location>
        <begin position="420"/>
        <end position="438"/>
    </location>
</feature>
<evidence type="ECO:0000313" key="9">
    <source>
        <dbReference type="Proteomes" id="UP001162891"/>
    </source>
</evidence>
<dbReference type="InterPro" id="IPR020846">
    <property type="entry name" value="MFS_dom"/>
</dbReference>
<keyword evidence="4 6" id="KW-1133">Transmembrane helix</keyword>
<dbReference type="EMBL" id="AP025591">
    <property type="protein sequence ID" value="BDG04493.1"/>
    <property type="molecule type" value="Genomic_DNA"/>
</dbReference>
<reference evidence="9" key="1">
    <citation type="journal article" date="2022" name="Int. J. Syst. Evol. Microbiol.">
        <title>Anaeromyxobacter oryzae sp. nov., Anaeromyxobacter diazotrophicus sp. nov. and Anaeromyxobacter paludicola sp. nov., isolated from paddy soils.</title>
        <authorList>
            <person name="Itoh H."/>
            <person name="Xu Z."/>
            <person name="Mise K."/>
            <person name="Masuda Y."/>
            <person name="Ushijima N."/>
            <person name="Hayakawa C."/>
            <person name="Shiratori Y."/>
            <person name="Senoo K."/>
        </authorList>
    </citation>
    <scope>NUCLEOTIDE SEQUENCE [LARGE SCALE GENOMIC DNA]</scope>
    <source>
        <strain evidence="9">Red232</strain>
    </source>
</reference>